<feature type="region of interest" description="Disordered" evidence="7">
    <location>
        <begin position="155"/>
        <end position="202"/>
    </location>
</feature>
<dbReference type="InterPro" id="IPR008254">
    <property type="entry name" value="Flavodoxin/NO_synth"/>
</dbReference>
<evidence type="ECO:0000256" key="7">
    <source>
        <dbReference type="SAM" id="MobiDB-lite"/>
    </source>
</evidence>
<dbReference type="GO" id="GO:0016829">
    <property type="term" value="F:lyase activity"/>
    <property type="evidence" value="ECO:0007669"/>
    <property type="project" value="UniProtKB-KW"/>
</dbReference>
<keyword evidence="3" id="KW-0004">4Fe-4S</keyword>
<name>A0A8C4NNW0_EPTBU</name>
<dbReference type="InterPro" id="IPR029039">
    <property type="entry name" value="Flavoprotein-like_sf"/>
</dbReference>
<dbReference type="Pfam" id="PF00258">
    <property type="entry name" value="Flavodoxin_1"/>
    <property type="match status" value="1"/>
</dbReference>
<dbReference type="InterPro" id="IPR013785">
    <property type="entry name" value="Aldolase_TIM"/>
</dbReference>
<keyword evidence="4" id="KW-0819">tRNA processing</keyword>
<dbReference type="OMA" id="RAFNEWC"/>
<dbReference type="AlphaFoldDB" id="A0A8C4NNW0"/>
<evidence type="ECO:0000313" key="10">
    <source>
        <dbReference type="Proteomes" id="UP000694388"/>
    </source>
</evidence>
<dbReference type="PANTHER" id="PTHR13930:SF0">
    <property type="entry name" value="S-ADENOSYL-L-METHIONINE-DEPENDENT TRNA 4-DEMETHYLWYOSINE SYNTHASE TYW1-RELATED"/>
    <property type="match status" value="1"/>
</dbReference>
<comment type="cofactor">
    <cofactor evidence="1">
        <name>[4Fe-4S] cluster</name>
        <dbReference type="ChEBI" id="CHEBI:49883"/>
    </cofactor>
</comment>
<evidence type="ECO:0000259" key="8">
    <source>
        <dbReference type="PROSITE" id="PS50902"/>
    </source>
</evidence>
<keyword evidence="3" id="KW-0479">Metal-binding</keyword>
<dbReference type="PRINTS" id="PR00369">
    <property type="entry name" value="FLAVODOXIN"/>
</dbReference>
<keyword evidence="6" id="KW-0456">Lyase</keyword>
<protein>
    <submittedName>
        <fullName evidence="9">tRNA-yW synthesizing</fullName>
    </submittedName>
</protein>
<dbReference type="InterPro" id="IPR001094">
    <property type="entry name" value="Flavdoxin-like"/>
</dbReference>
<reference evidence="9" key="2">
    <citation type="submission" date="2025-09" db="UniProtKB">
        <authorList>
            <consortium name="Ensembl"/>
        </authorList>
    </citation>
    <scope>IDENTIFICATION</scope>
</reference>
<dbReference type="GO" id="GO:0010181">
    <property type="term" value="F:FMN binding"/>
    <property type="evidence" value="ECO:0007669"/>
    <property type="project" value="InterPro"/>
</dbReference>
<accession>A0A8C4NNW0</accession>
<dbReference type="GeneTree" id="ENSGT00510000047059"/>
<dbReference type="InterPro" id="IPR013917">
    <property type="entry name" value="tRNA_wybutosine-synth"/>
</dbReference>
<keyword evidence="10" id="KW-1185">Reference proteome</keyword>
<keyword evidence="3" id="KW-0408">Iron</keyword>
<dbReference type="Gene3D" id="3.40.50.360">
    <property type="match status" value="1"/>
</dbReference>
<dbReference type="GO" id="GO:0031591">
    <property type="term" value="P:wybutosine biosynthetic process"/>
    <property type="evidence" value="ECO:0007669"/>
    <property type="project" value="TreeGrafter"/>
</dbReference>
<comment type="pathway">
    <text evidence="2">tRNA modification.</text>
</comment>
<proteinExistence type="predicted"/>
<evidence type="ECO:0000313" key="9">
    <source>
        <dbReference type="Ensembl" id="ENSEBUP00000006845.1"/>
    </source>
</evidence>
<dbReference type="Ensembl" id="ENSEBUT00000007308.1">
    <property type="protein sequence ID" value="ENSEBUP00000006845.1"/>
    <property type="gene ID" value="ENSEBUG00000004494.1"/>
</dbReference>
<evidence type="ECO:0000256" key="4">
    <source>
        <dbReference type="ARBA" id="ARBA00022694"/>
    </source>
</evidence>
<dbReference type="PANTHER" id="PTHR13930">
    <property type="entry name" value="S-ADENOSYL-L-METHIONINE-DEPENDENT TRNA 4-DEMETHYLWYOSINE SYNTHASE"/>
    <property type="match status" value="1"/>
</dbReference>
<dbReference type="Pfam" id="PF08608">
    <property type="entry name" value="Wyosine_form"/>
    <property type="match status" value="1"/>
</dbReference>
<keyword evidence="3" id="KW-0411">Iron-sulfur</keyword>
<evidence type="ECO:0000256" key="5">
    <source>
        <dbReference type="ARBA" id="ARBA00022741"/>
    </source>
</evidence>
<dbReference type="Proteomes" id="UP000694388">
    <property type="component" value="Unplaced"/>
</dbReference>
<dbReference type="PROSITE" id="PS50902">
    <property type="entry name" value="FLAVODOXIN_LIKE"/>
    <property type="match status" value="1"/>
</dbReference>
<evidence type="ECO:0000256" key="3">
    <source>
        <dbReference type="ARBA" id="ARBA00022485"/>
    </source>
</evidence>
<keyword evidence="5" id="KW-0547">Nucleotide-binding</keyword>
<dbReference type="UniPathway" id="UPA00375"/>
<feature type="compositionally biased region" description="Acidic residues" evidence="7">
    <location>
        <begin position="183"/>
        <end position="202"/>
    </location>
</feature>
<feature type="domain" description="Flavodoxin-like" evidence="8">
    <location>
        <begin position="1"/>
        <end position="130"/>
    </location>
</feature>
<evidence type="ECO:0000256" key="6">
    <source>
        <dbReference type="ARBA" id="ARBA00023239"/>
    </source>
</evidence>
<reference evidence="9" key="1">
    <citation type="submission" date="2025-08" db="UniProtKB">
        <authorList>
            <consortium name="Ensembl"/>
        </authorList>
    </citation>
    <scope>IDENTIFICATION</scope>
</reference>
<sequence length="477" mass="53781">STVIHLKDYDPEDGLLEEARNGSLCAFVLPTYTEGNPPDAAAWFCKWLSEAANDFRYGKTHLSGLRYIVLGLGNSFYEEHYNKVARNVDKWLWHLGARGLMPRGETDKNSSQSRHGSAEADFAAWLQQVRRRLGQLISSKDIKVVDPEEHSHCCANKLSKGQGRRKAQKESSGHGSNLRSEEGSYEYETTSEEDEGDTDGDLESLVDVEDLGIVMKDMPNSKVSLVTECRCKLSPICVFHLKMLRQDSSYAKSEPTCHSLPPTPHRNLEPVTQLYVSVDASSERSLKRIDRPLFKDFWSRFLGSLQALSEKGQRTVYRLTLVKAWNVDEIQAYAELVTLGQPDFIEVKGVTYCGEGGANSLTMANVPWHEEVVSFVTHLADLLPNYEIACEHAHSNCLLLAHTRFKRDGVWWTWIDYDRFHTLYQEHESTGGLRTFSAEDYAAPTPVWALFGSSGQGFDPVETRHLRRGKPKDISGC</sequence>
<dbReference type="SUPFAM" id="SSF52218">
    <property type="entry name" value="Flavoproteins"/>
    <property type="match status" value="1"/>
</dbReference>
<dbReference type="GO" id="GO:0051539">
    <property type="term" value="F:4 iron, 4 sulfur cluster binding"/>
    <property type="evidence" value="ECO:0007669"/>
    <property type="project" value="UniProtKB-KW"/>
</dbReference>
<dbReference type="Gene3D" id="3.20.20.70">
    <property type="entry name" value="Aldolase class I"/>
    <property type="match status" value="1"/>
</dbReference>
<evidence type="ECO:0000256" key="2">
    <source>
        <dbReference type="ARBA" id="ARBA00005217"/>
    </source>
</evidence>
<evidence type="ECO:0000256" key="1">
    <source>
        <dbReference type="ARBA" id="ARBA00001966"/>
    </source>
</evidence>
<organism evidence="9 10">
    <name type="scientific">Eptatretus burgeri</name>
    <name type="common">Inshore hagfish</name>
    <dbReference type="NCBI Taxonomy" id="7764"/>
    <lineage>
        <taxon>Eukaryota</taxon>
        <taxon>Metazoa</taxon>
        <taxon>Chordata</taxon>
        <taxon>Craniata</taxon>
        <taxon>Vertebrata</taxon>
        <taxon>Cyclostomata</taxon>
        <taxon>Myxini</taxon>
        <taxon>Myxiniformes</taxon>
        <taxon>Myxinidae</taxon>
        <taxon>Eptatretinae</taxon>
        <taxon>Eptatretus</taxon>
    </lineage>
</organism>
<dbReference type="InterPro" id="IPR034556">
    <property type="entry name" value="tRNA_wybutosine-synthase"/>
</dbReference>